<dbReference type="HOGENOM" id="CLU_052037_0_1_9"/>
<dbReference type="GO" id="GO:0005524">
    <property type="term" value="F:ATP binding"/>
    <property type="evidence" value="ECO:0007669"/>
    <property type="project" value="UniProtKB-KW"/>
</dbReference>
<dbReference type="SUPFAM" id="SSF53067">
    <property type="entry name" value="Actin-like ATPase domain"/>
    <property type="match status" value="2"/>
</dbReference>
<dbReference type="GO" id="GO:0008360">
    <property type="term" value="P:regulation of cell shape"/>
    <property type="evidence" value="ECO:0007669"/>
    <property type="project" value="UniProtKB-KW"/>
</dbReference>
<dbReference type="Gene3D" id="3.30.420.40">
    <property type="match status" value="2"/>
</dbReference>
<organism evidence="7 8">
    <name type="scientific">Faecalitalea cylindroides ATCC 27803</name>
    <dbReference type="NCBI Taxonomy" id="649755"/>
    <lineage>
        <taxon>Bacteria</taxon>
        <taxon>Bacillati</taxon>
        <taxon>Bacillota</taxon>
        <taxon>Erysipelotrichia</taxon>
        <taxon>Erysipelotrichales</taxon>
        <taxon>Erysipelotrichaceae</taxon>
        <taxon>Faecalitalea</taxon>
    </lineage>
</organism>
<evidence type="ECO:0000256" key="2">
    <source>
        <dbReference type="ARBA" id="ARBA00022490"/>
    </source>
</evidence>
<comment type="caution">
    <text evidence="7">The sequence shown here is derived from an EMBL/GenBank/DDBJ whole genome shotgun (WGS) entry which is preliminary data.</text>
</comment>
<evidence type="ECO:0000313" key="7">
    <source>
        <dbReference type="EMBL" id="ERK43119.1"/>
    </source>
</evidence>
<evidence type="ECO:0000256" key="1">
    <source>
        <dbReference type="ARBA" id="ARBA00004496"/>
    </source>
</evidence>
<comment type="similarity">
    <text evidence="6">Belongs to the FtsA/MreB family.</text>
</comment>
<dbReference type="InterPro" id="IPR043129">
    <property type="entry name" value="ATPase_NBD"/>
</dbReference>
<evidence type="ECO:0000256" key="3">
    <source>
        <dbReference type="ARBA" id="ARBA00022741"/>
    </source>
</evidence>
<sequence>MDSVLTLTILYYSCLNSNAFVILYHNQKWVTISLGGFSMIRVGIDLGCDHIRLVSHEEGLVFDEPSMVAFDKKGHVLAIGNEARDMKELMNDDIRIVSPLLTNNIDFDALHALIDQLCYDYHVFRMLKKTILLFSYPTNLSNELCEELKKHLLEFGASRVYFDQEIWIAAIGAKLDLFLPVASCVMNIGSSNCDIALFASGTMQKKDECKISGIHVNMQIKNWLSLQYGLDVTEDMIEMIKCGIGQTIKQESPKTMIIQGINRANGQLCSLELNENQLVDVLYPLCQQWAHWIMSFIDSLSNEQKEDVYMRGIVACGGTMLLKGLEKNLKTMLPCPIYVTDDPLNTVSQGLEILLSKME</sequence>
<protein>
    <recommendedName>
        <fullName evidence="9">Cell shape determining protein, MreB/Mrl family</fullName>
    </recommendedName>
</protein>
<evidence type="ECO:0000256" key="4">
    <source>
        <dbReference type="ARBA" id="ARBA00022840"/>
    </source>
</evidence>
<keyword evidence="2" id="KW-0963">Cytoplasm</keyword>
<dbReference type="InterPro" id="IPR056546">
    <property type="entry name" value="MreB_MamK-like"/>
</dbReference>
<evidence type="ECO:0000256" key="6">
    <source>
        <dbReference type="ARBA" id="ARBA00023458"/>
    </source>
</evidence>
<name>U2PH94_9FIRM</name>
<dbReference type="Pfam" id="PF06723">
    <property type="entry name" value="MreB_Mbl"/>
    <property type="match status" value="1"/>
</dbReference>
<keyword evidence="4" id="KW-0067">ATP-binding</keyword>
<dbReference type="PANTHER" id="PTHR42749">
    <property type="entry name" value="CELL SHAPE-DETERMINING PROTEIN MREB"/>
    <property type="match status" value="1"/>
</dbReference>
<dbReference type="PRINTS" id="PR01652">
    <property type="entry name" value="SHAPEPROTEIN"/>
</dbReference>
<reference evidence="7 8" key="1">
    <citation type="submission" date="2013-06" db="EMBL/GenBank/DDBJ databases">
        <authorList>
            <person name="Weinstock G."/>
            <person name="Sodergren E."/>
            <person name="Lobos E.A."/>
            <person name="Fulton L."/>
            <person name="Fulton R."/>
            <person name="Courtney L."/>
            <person name="Fronick C."/>
            <person name="O'Laughlin M."/>
            <person name="Godfrey J."/>
            <person name="Wilson R.M."/>
            <person name="Miner T."/>
            <person name="Farmer C."/>
            <person name="Delehaunty K."/>
            <person name="Cordes M."/>
            <person name="Minx P."/>
            <person name="Tomlinson C."/>
            <person name="Chen J."/>
            <person name="Wollam A."/>
            <person name="Pepin K.H."/>
            <person name="Bhonagiri V."/>
            <person name="Zhang X."/>
            <person name="Warren W."/>
            <person name="Mitreva M."/>
            <person name="Mardis E.R."/>
            <person name="Wilson R.K."/>
        </authorList>
    </citation>
    <scope>NUCLEOTIDE SEQUENCE [LARGE SCALE GENOMIC DNA]</scope>
    <source>
        <strain evidence="7 8">ATCC 27803</strain>
    </source>
</reference>
<evidence type="ECO:0008006" key="9">
    <source>
        <dbReference type="Google" id="ProtNLM"/>
    </source>
</evidence>
<keyword evidence="3" id="KW-0547">Nucleotide-binding</keyword>
<evidence type="ECO:0000313" key="8">
    <source>
        <dbReference type="Proteomes" id="UP000016658"/>
    </source>
</evidence>
<gene>
    <name evidence="7" type="ORF">HMPREF0367_01473</name>
</gene>
<evidence type="ECO:0000256" key="5">
    <source>
        <dbReference type="ARBA" id="ARBA00022960"/>
    </source>
</evidence>
<dbReference type="InterPro" id="IPR004753">
    <property type="entry name" value="MreB"/>
</dbReference>
<dbReference type="GO" id="GO:0005737">
    <property type="term" value="C:cytoplasm"/>
    <property type="evidence" value="ECO:0007669"/>
    <property type="project" value="UniProtKB-SubCell"/>
</dbReference>
<dbReference type="PANTHER" id="PTHR42749:SF1">
    <property type="entry name" value="CELL SHAPE-DETERMINING PROTEIN MREB"/>
    <property type="match status" value="1"/>
</dbReference>
<dbReference type="AlphaFoldDB" id="U2PH94"/>
<dbReference type="Proteomes" id="UP000016658">
    <property type="component" value="Unassembled WGS sequence"/>
</dbReference>
<dbReference type="EMBL" id="AWVI01000071">
    <property type="protein sequence ID" value="ERK43119.1"/>
    <property type="molecule type" value="Genomic_DNA"/>
</dbReference>
<keyword evidence="5" id="KW-0133">Cell shape</keyword>
<comment type="subcellular location">
    <subcellularLocation>
        <location evidence="1">Cytoplasm</location>
    </subcellularLocation>
</comment>
<dbReference type="GO" id="GO:0000902">
    <property type="term" value="P:cell morphogenesis"/>
    <property type="evidence" value="ECO:0007669"/>
    <property type="project" value="InterPro"/>
</dbReference>
<accession>U2PH94</accession>
<proteinExistence type="inferred from homology"/>